<dbReference type="EMBL" id="NKQU01000614">
    <property type="protein sequence ID" value="OZI83881.1"/>
    <property type="molecule type" value="Genomic_DNA"/>
</dbReference>
<dbReference type="InterPro" id="IPR018738">
    <property type="entry name" value="DUF2280"/>
</dbReference>
<name>A0A261WCM2_9PSED</name>
<proteinExistence type="predicted"/>
<reference evidence="3" key="1">
    <citation type="journal article" date="2016" name="Sci. Rep.">
        <title>Genome analysis of the kiwifruit canker pathogen Pseudomonas syringae pv. actinidiae biovar 5.</title>
        <authorList>
            <person name="Fujikawa T."/>
            <person name="Sawada H."/>
        </authorList>
    </citation>
    <scope>NUCLEOTIDE SEQUENCE [LARGE SCALE GENOMIC DNA]</scope>
    <source>
        <strain evidence="3">MAFF 212061</strain>
    </source>
</reference>
<dbReference type="Pfam" id="PF10045">
    <property type="entry name" value="DUF2280"/>
    <property type="match status" value="1"/>
</dbReference>
<feature type="region of interest" description="Disordered" evidence="1">
    <location>
        <begin position="120"/>
        <end position="153"/>
    </location>
</feature>
<organism evidence="2 3">
    <name type="scientific">Pseudomonas avellanae</name>
    <dbReference type="NCBI Taxonomy" id="46257"/>
    <lineage>
        <taxon>Bacteria</taxon>
        <taxon>Pseudomonadati</taxon>
        <taxon>Pseudomonadota</taxon>
        <taxon>Gammaproteobacteria</taxon>
        <taxon>Pseudomonadales</taxon>
        <taxon>Pseudomonadaceae</taxon>
        <taxon>Pseudomonas</taxon>
    </lineage>
</organism>
<evidence type="ECO:0008006" key="4">
    <source>
        <dbReference type="Google" id="ProtNLM"/>
    </source>
</evidence>
<protein>
    <recommendedName>
        <fullName evidence="4">DUF2280 domain-containing protein</fullName>
    </recommendedName>
</protein>
<evidence type="ECO:0000256" key="1">
    <source>
        <dbReference type="SAM" id="MobiDB-lite"/>
    </source>
</evidence>
<dbReference type="AlphaFoldDB" id="A0A261WCM2"/>
<comment type="caution">
    <text evidence="2">The sequence shown here is derived from an EMBL/GenBank/DDBJ whole genome shotgun (WGS) entry which is preliminary data.</text>
</comment>
<feature type="compositionally biased region" description="Basic and acidic residues" evidence="1">
    <location>
        <begin position="144"/>
        <end position="153"/>
    </location>
</feature>
<sequence>MAALKHEVKSFIVQALACFDTPSQVVEQVKLEFGIVISRQQCESHDPTKRAGATLAARCVTLFHDTRKRFREDTAEIPIANRAYRLRALGRIVEKAEGMRNLALALQVLEQAAKESGDMYVNRHRKDEPGDEPAIPTRIQVDVVDPRKPDAQP</sequence>
<evidence type="ECO:0000313" key="3">
    <source>
        <dbReference type="Proteomes" id="UP000217163"/>
    </source>
</evidence>
<dbReference type="Proteomes" id="UP000217163">
    <property type="component" value="Unassembled WGS sequence"/>
</dbReference>
<accession>A0A261WCM2</accession>
<evidence type="ECO:0000313" key="2">
    <source>
        <dbReference type="EMBL" id="OZI83881.1"/>
    </source>
</evidence>
<gene>
    <name evidence="2" type="ORF">CFN58_28415</name>
</gene>